<keyword evidence="2" id="KW-0539">Nucleus</keyword>
<evidence type="ECO:0000256" key="3">
    <source>
        <dbReference type="SAM" id="MobiDB-lite"/>
    </source>
</evidence>
<feature type="region of interest" description="Disordered" evidence="3">
    <location>
        <begin position="48"/>
        <end position="67"/>
    </location>
</feature>
<evidence type="ECO:0000313" key="4">
    <source>
        <dbReference type="EMBL" id="TPX18453.1"/>
    </source>
</evidence>
<reference evidence="4 5" key="1">
    <citation type="submission" date="2019-06" db="EMBL/GenBank/DDBJ databases">
        <title>Draft genome sequence of the filamentous fungus Phialemoniopsis curvata isolated from diesel fuel.</title>
        <authorList>
            <person name="Varaljay V.A."/>
            <person name="Lyon W.J."/>
            <person name="Crouch A.L."/>
            <person name="Drake C.E."/>
            <person name="Hollomon J.M."/>
            <person name="Nadeau L.J."/>
            <person name="Nunn H.S."/>
            <person name="Stevenson B.S."/>
            <person name="Bojanowski C.L."/>
            <person name="Crookes-Goodson W.J."/>
        </authorList>
    </citation>
    <scope>NUCLEOTIDE SEQUENCE [LARGE SCALE GENOMIC DNA]</scope>
    <source>
        <strain evidence="4 5">D216</strain>
    </source>
</reference>
<evidence type="ECO:0000313" key="5">
    <source>
        <dbReference type="Proteomes" id="UP000319257"/>
    </source>
</evidence>
<evidence type="ECO:0000256" key="2">
    <source>
        <dbReference type="ARBA" id="ARBA00023242"/>
    </source>
</evidence>
<evidence type="ECO:0000256" key="1">
    <source>
        <dbReference type="ARBA" id="ARBA00004123"/>
    </source>
</evidence>
<dbReference type="STRING" id="1093900.A0A507BG32"/>
<dbReference type="GeneID" id="41979085"/>
<protein>
    <recommendedName>
        <fullName evidence="6">Tho complex subunit 7</fullName>
    </recommendedName>
</protein>
<feature type="compositionally biased region" description="Low complexity" evidence="3">
    <location>
        <begin position="56"/>
        <end position="67"/>
    </location>
</feature>
<comment type="subcellular location">
    <subcellularLocation>
        <location evidence="1">Nucleus</location>
    </subcellularLocation>
</comment>
<dbReference type="RefSeq" id="XP_031000164.1">
    <property type="nucleotide sequence ID" value="XM_031134389.1"/>
</dbReference>
<evidence type="ECO:0008006" key="6">
    <source>
        <dbReference type="Google" id="ProtNLM"/>
    </source>
</evidence>
<dbReference type="InParanoid" id="A0A507BG32"/>
<dbReference type="EMBL" id="SKBQ01000112">
    <property type="protein sequence ID" value="TPX18453.1"/>
    <property type="molecule type" value="Genomic_DNA"/>
</dbReference>
<feature type="region of interest" description="Disordered" evidence="3">
    <location>
        <begin position="224"/>
        <end position="379"/>
    </location>
</feature>
<dbReference type="GO" id="GO:0000445">
    <property type="term" value="C:THO complex part of transcription export complex"/>
    <property type="evidence" value="ECO:0007669"/>
    <property type="project" value="InterPro"/>
</dbReference>
<gene>
    <name evidence="4" type="ORF">E0L32_011638</name>
</gene>
<keyword evidence="5" id="KW-1185">Reference proteome</keyword>
<dbReference type="GO" id="GO:0006397">
    <property type="term" value="P:mRNA processing"/>
    <property type="evidence" value="ECO:0007669"/>
    <property type="project" value="InterPro"/>
</dbReference>
<dbReference type="InterPro" id="IPR008501">
    <property type="entry name" value="THOC7/Mft1"/>
</dbReference>
<organism evidence="4 5">
    <name type="scientific">Thyridium curvatum</name>
    <dbReference type="NCBI Taxonomy" id="1093900"/>
    <lineage>
        <taxon>Eukaryota</taxon>
        <taxon>Fungi</taxon>
        <taxon>Dikarya</taxon>
        <taxon>Ascomycota</taxon>
        <taxon>Pezizomycotina</taxon>
        <taxon>Sordariomycetes</taxon>
        <taxon>Sordariomycetidae</taxon>
        <taxon>Thyridiales</taxon>
        <taxon>Thyridiaceae</taxon>
        <taxon>Thyridium</taxon>
    </lineage>
</organism>
<proteinExistence type="predicted"/>
<name>A0A507BG32_9PEZI</name>
<sequence length="379" mass="41831">MASYHLLPAQEEEEIFKIRLLNVEEKPFKRISKRLASLHTLTSARARQLATPPPDAANQGAGEAAAAADELPDLLRSPEELSKFREDVMLDFAAMESAITRFQFLLSSNERERARYNDDKVRIMDECDRVRDRTGQLRAQLDEARATLEQRKKFDELAGQITKDPKLRPRNVQEAALRKLQEECAQLEEESGTYVETARERKEQFSRIMDESMRLRRLIRDEKEEVERREGMDDEGEAGGAEAENEGATPRPGISSGNATPKPDSGALPKLVPGLDAADASTPRPSSTLGGQTPARETPGPDESLKDPQQGESFSRESRAPSAAPSTRVVDAGETPKEAEGTDVDMEDSSRAIGTPQQAADTPRITVEGDEAGEKMDTT</sequence>
<dbReference type="Pfam" id="PF05615">
    <property type="entry name" value="THOC7"/>
    <property type="match status" value="1"/>
</dbReference>
<accession>A0A507BG32</accession>
<dbReference type="Proteomes" id="UP000319257">
    <property type="component" value="Unassembled WGS sequence"/>
</dbReference>
<dbReference type="OrthoDB" id="205166at2759"/>
<dbReference type="AlphaFoldDB" id="A0A507BG32"/>
<comment type="caution">
    <text evidence="4">The sequence shown here is derived from an EMBL/GenBank/DDBJ whole genome shotgun (WGS) entry which is preliminary data.</text>
</comment>